<sequence length="215" mass="24259">MVSICYLFVIDSESFVYYTSSSEGPSYDDNTLDDISDIPADEDQDAWRANLLRIMDDSGAYTGENSELLSQIWRMHRRALGDAFRPEDSEESESLTPEYSSRFTQSSETRDTTDSVPSTSSEETQSLWKKDLLRIIGDSSESTDEICNTAFLWDVKKMLEEPGNQRLNNRAAKTQVENQRNRVAPVECVTNVKKTGPKPKAPLKTGKSNETPSNY</sequence>
<organism evidence="2 3">
    <name type="scientific">Bugula neritina</name>
    <name type="common">Brown bryozoan</name>
    <name type="synonym">Sertularia neritina</name>
    <dbReference type="NCBI Taxonomy" id="10212"/>
    <lineage>
        <taxon>Eukaryota</taxon>
        <taxon>Metazoa</taxon>
        <taxon>Spiralia</taxon>
        <taxon>Lophotrochozoa</taxon>
        <taxon>Bryozoa</taxon>
        <taxon>Gymnolaemata</taxon>
        <taxon>Cheilostomatida</taxon>
        <taxon>Flustrina</taxon>
        <taxon>Buguloidea</taxon>
        <taxon>Bugulidae</taxon>
        <taxon>Bugula</taxon>
    </lineage>
</organism>
<accession>A0A7J7K7N1</accession>
<feature type="region of interest" description="Disordered" evidence="1">
    <location>
        <begin position="168"/>
        <end position="215"/>
    </location>
</feature>
<keyword evidence="3" id="KW-1185">Reference proteome</keyword>
<feature type="compositionally biased region" description="Polar residues" evidence="1">
    <location>
        <begin position="206"/>
        <end position="215"/>
    </location>
</feature>
<evidence type="ECO:0000256" key="1">
    <source>
        <dbReference type="SAM" id="MobiDB-lite"/>
    </source>
</evidence>
<name>A0A7J7K7N1_BUGNE</name>
<evidence type="ECO:0000313" key="2">
    <source>
        <dbReference type="EMBL" id="KAF6033954.1"/>
    </source>
</evidence>
<feature type="compositionally biased region" description="Polar residues" evidence="1">
    <location>
        <begin position="94"/>
        <end position="107"/>
    </location>
</feature>
<protein>
    <submittedName>
        <fullName evidence="2">Uncharacterized protein</fullName>
    </submittedName>
</protein>
<gene>
    <name evidence="2" type="ORF">EB796_007728</name>
</gene>
<feature type="region of interest" description="Disordered" evidence="1">
    <location>
        <begin position="84"/>
        <end position="124"/>
    </location>
</feature>
<proteinExistence type="predicted"/>
<reference evidence="2" key="1">
    <citation type="submission" date="2020-06" db="EMBL/GenBank/DDBJ databases">
        <title>Draft genome of Bugula neritina, a colonial animal packing powerful symbionts and potential medicines.</title>
        <authorList>
            <person name="Rayko M."/>
        </authorList>
    </citation>
    <scope>NUCLEOTIDE SEQUENCE [LARGE SCALE GENOMIC DNA]</scope>
    <source>
        <strain evidence="2">Kwan_BN1</strain>
    </source>
</reference>
<evidence type="ECO:0000313" key="3">
    <source>
        <dbReference type="Proteomes" id="UP000593567"/>
    </source>
</evidence>
<dbReference type="EMBL" id="VXIV02001193">
    <property type="protein sequence ID" value="KAF6033954.1"/>
    <property type="molecule type" value="Genomic_DNA"/>
</dbReference>
<feature type="compositionally biased region" description="Polar residues" evidence="1">
    <location>
        <begin position="114"/>
        <end position="124"/>
    </location>
</feature>
<dbReference type="Proteomes" id="UP000593567">
    <property type="component" value="Unassembled WGS sequence"/>
</dbReference>
<feature type="compositionally biased region" description="Polar residues" evidence="1">
    <location>
        <begin position="168"/>
        <end position="178"/>
    </location>
</feature>
<comment type="caution">
    <text evidence="2">The sequence shown here is derived from an EMBL/GenBank/DDBJ whole genome shotgun (WGS) entry which is preliminary data.</text>
</comment>
<dbReference type="AlphaFoldDB" id="A0A7J7K7N1"/>